<dbReference type="EMBL" id="FOMX01000017">
    <property type="protein sequence ID" value="SFE65543.1"/>
    <property type="molecule type" value="Genomic_DNA"/>
</dbReference>
<dbReference type="AlphaFoldDB" id="A0A1I2CCJ9"/>
<feature type="domain" description="HTH araC/xylS-type" evidence="4">
    <location>
        <begin position="254"/>
        <end position="352"/>
    </location>
</feature>
<keyword evidence="3" id="KW-0804">Transcription</keyword>
<evidence type="ECO:0000256" key="1">
    <source>
        <dbReference type="ARBA" id="ARBA00023015"/>
    </source>
</evidence>
<dbReference type="GO" id="GO:0003700">
    <property type="term" value="F:DNA-binding transcription factor activity"/>
    <property type="evidence" value="ECO:0007669"/>
    <property type="project" value="InterPro"/>
</dbReference>
<evidence type="ECO:0000313" key="5">
    <source>
        <dbReference type="EMBL" id="SFE65543.1"/>
    </source>
</evidence>
<sequence>MTARVKDVAFLAKVGVPAVSSRDIPVNVAVSAPLVGAARAGVDVDALLAAVGLDRAAAEDADLALAPAQRNALWREALVRSRDPALALHAAEIIPWGTFDVVDYVVAQAPSLGEGLAALARYFRIIRPDFNLAFEADASGGRLSLDLPPTFAGVQPYTTEFTLGCTIARFRRLTEATWSPEAIDFKYAAPGHRDEYARVFQCPLRFDADATVVHFSRAALDLRQPRADALLRPVLERAAADVLARMPPAPRLTAQLRQVLSEELRGGSPTLEHVARRLAVSPRTLNRRLQAENTSFQQQLAELRCELARGYLENPRISIAEVAYLLGFSEPSAFHRAFKRWTGHSPQAWRARPR</sequence>
<dbReference type="Pfam" id="PF12625">
    <property type="entry name" value="Arabinose_bd"/>
    <property type="match status" value="1"/>
</dbReference>
<evidence type="ECO:0000259" key="4">
    <source>
        <dbReference type="PROSITE" id="PS01124"/>
    </source>
</evidence>
<evidence type="ECO:0000256" key="2">
    <source>
        <dbReference type="ARBA" id="ARBA00023125"/>
    </source>
</evidence>
<dbReference type="PRINTS" id="PR00032">
    <property type="entry name" value="HTHARAC"/>
</dbReference>
<dbReference type="InterPro" id="IPR020449">
    <property type="entry name" value="Tscrpt_reg_AraC-type_HTH"/>
</dbReference>
<gene>
    <name evidence="5" type="ORF">SAMN02745121_05027</name>
</gene>
<dbReference type="PANTHER" id="PTHR47894:SF1">
    <property type="entry name" value="HTH-TYPE TRANSCRIPTIONAL REGULATOR VQSM"/>
    <property type="match status" value="1"/>
</dbReference>
<dbReference type="STRING" id="54.SAMN02745121_05027"/>
<organism evidence="5 6">
    <name type="scientific">Nannocystis exedens</name>
    <dbReference type="NCBI Taxonomy" id="54"/>
    <lineage>
        <taxon>Bacteria</taxon>
        <taxon>Pseudomonadati</taxon>
        <taxon>Myxococcota</taxon>
        <taxon>Polyangia</taxon>
        <taxon>Nannocystales</taxon>
        <taxon>Nannocystaceae</taxon>
        <taxon>Nannocystis</taxon>
    </lineage>
</organism>
<dbReference type="InterPro" id="IPR018060">
    <property type="entry name" value="HTH_AraC"/>
</dbReference>
<evidence type="ECO:0000256" key="3">
    <source>
        <dbReference type="ARBA" id="ARBA00023163"/>
    </source>
</evidence>
<proteinExistence type="predicted"/>
<dbReference type="SMART" id="SM00342">
    <property type="entry name" value="HTH_ARAC"/>
    <property type="match status" value="1"/>
</dbReference>
<dbReference type="PANTHER" id="PTHR47894">
    <property type="entry name" value="HTH-TYPE TRANSCRIPTIONAL REGULATOR GADX"/>
    <property type="match status" value="1"/>
</dbReference>
<name>A0A1I2CCJ9_9BACT</name>
<dbReference type="GO" id="GO:0005829">
    <property type="term" value="C:cytosol"/>
    <property type="evidence" value="ECO:0007669"/>
    <property type="project" value="TreeGrafter"/>
</dbReference>
<dbReference type="Gene3D" id="1.10.10.60">
    <property type="entry name" value="Homeodomain-like"/>
    <property type="match status" value="1"/>
</dbReference>
<dbReference type="OrthoDB" id="9816010at2"/>
<evidence type="ECO:0000313" key="6">
    <source>
        <dbReference type="Proteomes" id="UP000199400"/>
    </source>
</evidence>
<dbReference type="Proteomes" id="UP000199400">
    <property type="component" value="Unassembled WGS sequence"/>
</dbReference>
<reference evidence="6" key="1">
    <citation type="submission" date="2016-10" db="EMBL/GenBank/DDBJ databases">
        <authorList>
            <person name="Varghese N."/>
            <person name="Submissions S."/>
        </authorList>
    </citation>
    <scope>NUCLEOTIDE SEQUENCE [LARGE SCALE GENOMIC DNA]</scope>
    <source>
        <strain evidence="6">ATCC 25963</strain>
    </source>
</reference>
<keyword evidence="1" id="KW-0805">Transcription regulation</keyword>
<dbReference type="SUPFAM" id="SSF46689">
    <property type="entry name" value="Homeodomain-like"/>
    <property type="match status" value="1"/>
</dbReference>
<dbReference type="PROSITE" id="PS01124">
    <property type="entry name" value="HTH_ARAC_FAMILY_2"/>
    <property type="match status" value="1"/>
</dbReference>
<dbReference type="InterPro" id="IPR009057">
    <property type="entry name" value="Homeodomain-like_sf"/>
</dbReference>
<accession>A0A1I2CCJ9</accession>
<dbReference type="InterPro" id="IPR032687">
    <property type="entry name" value="AraC-type_N"/>
</dbReference>
<keyword evidence="6" id="KW-1185">Reference proteome</keyword>
<dbReference type="GO" id="GO:0000976">
    <property type="term" value="F:transcription cis-regulatory region binding"/>
    <property type="evidence" value="ECO:0007669"/>
    <property type="project" value="TreeGrafter"/>
</dbReference>
<protein>
    <submittedName>
        <fullName evidence="5">AraC-type DNA-binding protein</fullName>
    </submittedName>
</protein>
<keyword evidence="2 5" id="KW-0238">DNA-binding</keyword>
<dbReference type="Pfam" id="PF12833">
    <property type="entry name" value="HTH_18"/>
    <property type="match status" value="1"/>
</dbReference>